<reference evidence="1" key="1">
    <citation type="submission" date="2022-08" db="EMBL/GenBank/DDBJ databases">
        <authorList>
            <person name="Kallberg Y."/>
            <person name="Tangrot J."/>
            <person name="Rosling A."/>
        </authorList>
    </citation>
    <scope>NUCLEOTIDE SEQUENCE</scope>
    <source>
        <strain evidence="1">Wild A</strain>
    </source>
</reference>
<comment type="caution">
    <text evidence="1">The sequence shown here is derived from an EMBL/GenBank/DDBJ whole genome shotgun (WGS) entry which is preliminary data.</text>
</comment>
<dbReference type="AlphaFoldDB" id="A0A9W4WUV2"/>
<sequence length="108" mass="12452">MRSKRACNAKTQGQCGIEKYYKINSNKIPLSERQSYSCQGLSNNQIKQYILCCLSDFSGSKHETELAYQETLSVTSAKYTKFTIHESKICEKYDKLRNNPRFHKAISV</sequence>
<name>A0A9W4WUV2_9GLOM</name>
<organism evidence="1 2">
    <name type="scientific">Funneliformis geosporum</name>
    <dbReference type="NCBI Taxonomy" id="1117311"/>
    <lineage>
        <taxon>Eukaryota</taxon>
        <taxon>Fungi</taxon>
        <taxon>Fungi incertae sedis</taxon>
        <taxon>Mucoromycota</taxon>
        <taxon>Glomeromycotina</taxon>
        <taxon>Glomeromycetes</taxon>
        <taxon>Glomerales</taxon>
        <taxon>Glomeraceae</taxon>
        <taxon>Funneliformis</taxon>
    </lineage>
</organism>
<dbReference type="EMBL" id="CAMKVN010005272">
    <property type="protein sequence ID" value="CAI2188554.1"/>
    <property type="molecule type" value="Genomic_DNA"/>
</dbReference>
<gene>
    <name evidence="1" type="ORF">FWILDA_LOCUS13638</name>
</gene>
<accession>A0A9W4WUV2</accession>
<keyword evidence="2" id="KW-1185">Reference proteome</keyword>
<feature type="non-terminal residue" evidence="1">
    <location>
        <position position="1"/>
    </location>
</feature>
<evidence type="ECO:0000313" key="2">
    <source>
        <dbReference type="Proteomes" id="UP001153678"/>
    </source>
</evidence>
<evidence type="ECO:0000313" key="1">
    <source>
        <dbReference type="EMBL" id="CAI2188554.1"/>
    </source>
</evidence>
<protein>
    <submittedName>
        <fullName evidence="1">17657_t:CDS:1</fullName>
    </submittedName>
</protein>
<dbReference type="Proteomes" id="UP001153678">
    <property type="component" value="Unassembled WGS sequence"/>
</dbReference>
<dbReference type="OrthoDB" id="2416157at2759"/>
<proteinExistence type="predicted"/>